<feature type="region of interest" description="Disordered" evidence="1">
    <location>
        <begin position="51"/>
        <end position="75"/>
    </location>
</feature>
<name>A0ABR3J096_9AGAR</name>
<evidence type="ECO:0000313" key="3">
    <source>
        <dbReference type="Proteomes" id="UP001556367"/>
    </source>
</evidence>
<comment type="caution">
    <text evidence="2">The sequence shown here is derived from an EMBL/GenBank/DDBJ whole genome shotgun (WGS) entry which is preliminary data.</text>
</comment>
<keyword evidence="3" id="KW-1185">Reference proteome</keyword>
<feature type="compositionally biased region" description="Basic residues" evidence="1">
    <location>
        <begin position="136"/>
        <end position="147"/>
    </location>
</feature>
<gene>
    <name evidence="2" type="ORF">HGRIS_009148</name>
</gene>
<organism evidence="2 3">
    <name type="scientific">Hohenbuehelia grisea</name>
    <dbReference type="NCBI Taxonomy" id="104357"/>
    <lineage>
        <taxon>Eukaryota</taxon>
        <taxon>Fungi</taxon>
        <taxon>Dikarya</taxon>
        <taxon>Basidiomycota</taxon>
        <taxon>Agaricomycotina</taxon>
        <taxon>Agaricomycetes</taxon>
        <taxon>Agaricomycetidae</taxon>
        <taxon>Agaricales</taxon>
        <taxon>Pleurotineae</taxon>
        <taxon>Pleurotaceae</taxon>
        <taxon>Hohenbuehelia</taxon>
    </lineage>
</organism>
<dbReference type="Proteomes" id="UP001556367">
    <property type="component" value="Unassembled WGS sequence"/>
</dbReference>
<evidence type="ECO:0000313" key="2">
    <source>
        <dbReference type="EMBL" id="KAL0949055.1"/>
    </source>
</evidence>
<protein>
    <submittedName>
        <fullName evidence="2">Uncharacterized protein</fullName>
    </submittedName>
</protein>
<reference evidence="3" key="1">
    <citation type="submission" date="2024-06" db="EMBL/GenBank/DDBJ databases">
        <title>Multi-omics analyses provide insights into the biosynthesis of the anticancer antibiotic pleurotin in Hohenbuehelia grisea.</title>
        <authorList>
            <person name="Weaver J.A."/>
            <person name="Alberti F."/>
        </authorList>
    </citation>
    <scope>NUCLEOTIDE SEQUENCE [LARGE SCALE GENOMIC DNA]</scope>
    <source>
        <strain evidence="3">T-177</strain>
    </source>
</reference>
<evidence type="ECO:0000256" key="1">
    <source>
        <dbReference type="SAM" id="MobiDB-lite"/>
    </source>
</evidence>
<feature type="region of interest" description="Disordered" evidence="1">
    <location>
        <begin position="129"/>
        <end position="156"/>
    </location>
</feature>
<dbReference type="EMBL" id="JASNQZ010000012">
    <property type="protein sequence ID" value="KAL0949055.1"/>
    <property type="molecule type" value="Genomic_DNA"/>
</dbReference>
<accession>A0ABR3J096</accession>
<sequence>MNLSVDDLVASLSSSHVGQEATDIAALQVQLAQTLPFTQVTLPVKFDGHQAPSSASYVQPCNTPTSAHTPSPSLSFNHRADAQLPSVIPGKFSEERVSTARPEVFDELDGEEMMVEDFLPPIPLFSAPTPSQSATHLHHPRHFHQHHQQSQPSSSAYPTYGPFCAADLSQSSFTTTDPFYQQAVHNLSAPPPVSVFSRAGYPTCQSPFLAKERQT</sequence>
<proteinExistence type="predicted"/>